<proteinExistence type="inferred from homology"/>
<sequence length="446" mass="51570">MAKEISVKMVEKYSNNLNAQVHNQVIKNAMMKNGIDATAENNHAAVAMNQVFSEEIQTGKVSNQKQSGRCWMFAALNTFRHKMNSVFKLNDFELSQNYTNFWDKFEKSNFFLESILETADQPLDGRLVSWILSTPQQDGGQWDMLVSLIDKYGVVPKQVMPETFQSSNSRKLNAVLNAKLREDAIKLRNFHNEGKSREELEQVKDNMLSEVYKILVLSLGEPPKTFDFEYRDKDNEFHRDQGITPHEFYKKYVGLNLDDYVSIINAPTKDKPYEKTYTVQFLGNVVGGKPIKYLNVDMETLKQLAVRQIKDNESVWFGCDVGKFSNRDHGIMDTDLYDYEKTFGMPFQMTKGERLDYMESCLTHAMVLTGVNLVDGKPNRWKVENSWGEKAGNKGYYVMSDKWMDEYTYQVVVNKKYLSEDLKNALDQEPIELQPWDPMGSLAMMK</sequence>
<evidence type="ECO:0000313" key="5">
    <source>
        <dbReference type="EMBL" id="MFC7394620.1"/>
    </source>
</evidence>
<reference evidence="6" key="1">
    <citation type="journal article" date="2019" name="Int. J. Syst. Evol. Microbiol.">
        <title>The Global Catalogue of Microorganisms (GCM) 10K type strain sequencing project: providing services to taxonomists for standard genome sequencing and annotation.</title>
        <authorList>
            <consortium name="The Broad Institute Genomics Platform"/>
            <consortium name="The Broad Institute Genome Sequencing Center for Infectious Disease"/>
            <person name="Wu L."/>
            <person name="Ma J."/>
        </authorList>
    </citation>
    <scope>NUCLEOTIDE SEQUENCE [LARGE SCALE GENOMIC DNA]</scope>
    <source>
        <strain evidence="6">CGMCC 1.16305</strain>
    </source>
</reference>
<protein>
    <recommendedName>
        <fullName evidence="4">Aminopeptidase</fullName>
    </recommendedName>
</protein>
<keyword evidence="1 4" id="KW-0645">Protease</keyword>
<name>A0ABW2Q3H9_9BACL</name>
<dbReference type="PROSITE" id="PS00639">
    <property type="entry name" value="THIOL_PROTEASE_HIS"/>
    <property type="match status" value="1"/>
</dbReference>
<comment type="similarity">
    <text evidence="4">Belongs to the peptidase C1 family.</text>
</comment>
<dbReference type="PANTHER" id="PTHR10363">
    <property type="entry name" value="BLEOMYCIN HYDROLASE"/>
    <property type="match status" value="1"/>
</dbReference>
<dbReference type="Pfam" id="PF03051">
    <property type="entry name" value="Peptidase_C1_2"/>
    <property type="match status" value="1"/>
</dbReference>
<gene>
    <name evidence="5" type="ORF">ACFQRG_16980</name>
</gene>
<dbReference type="PROSITE" id="PS00139">
    <property type="entry name" value="THIOL_PROTEASE_CYS"/>
    <property type="match status" value="1"/>
</dbReference>
<evidence type="ECO:0000256" key="2">
    <source>
        <dbReference type="ARBA" id="ARBA00022801"/>
    </source>
</evidence>
<dbReference type="InterPro" id="IPR025660">
    <property type="entry name" value="Pept_his_AS"/>
</dbReference>
<dbReference type="InterPro" id="IPR004134">
    <property type="entry name" value="Peptidase_C1B"/>
</dbReference>
<dbReference type="PIRSF" id="PIRSF005700">
    <property type="entry name" value="PepC"/>
    <property type="match status" value="1"/>
</dbReference>
<dbReference type="CDD" id="cd00585">
    <property type="entry name" value="Peptidase_C1B"/>
    <property type="match status" value="1"/>
</dbReference>
<keyword evidence="3 4" id="KW-0788">Thiol protease</keyword>
<organism evidence="5 6">
    <name type="scientific">Scopulibacillus cellulosilyticus</name>
    <dbReference type="NCBI Taxonomy" id="2665665"/>
    <lineage>
        <taxon>Bacteria</taxon>
        <taxon>Bacillati</taxon>
        <taxon>Bacillota</taxon>
        <taxon>Bacilli</taxon>
        <taxon>Bacillales</taxon>
        <taxon>Sporolactobacillaceae</taxon>
        <taxon>Scopulibacillus</taxon>
    </lineage>
</organism>
<comment type="caution">
    <text evidence="5">The sequence shown here is derived from an EMBL/GenBank/DDBJ whole genome shotgun (WGS) entry which is preliminary data.</text>
</comment>
<evidence type="ECO:0000256" key="1">
    <source>
        <dbReference type="ARBA" id="ARBA00022670"/>
    </source>
</evidence>
<accession>A0ABW2Q3H9</accession>
<dbReference type="PANTHER" id="PTHR10363:SF2">
    <property type="entry name" value="BLEOMYCIN HYDROLASE"/>
    <property type="match status" value="1"/>
</dbReference>
<dbReference type="SUPFAM" id="SSF54001">
    <property type="entry name" value="Cysteine proteinases"/>
    <property type="match status" value="1"/>
</dbReference>
<dbReference type="RefSeq" id="WP_380968200.1">
    <property type="nucleotide sequence ID" value="NZ_JBHTCO010000035.1"/>
</dbReference>
<evidence type="ECO:0000313" key="6">
    <source>
        <dbReference type="Proteomes" id="UP001596505"/>
    </source>
</evidence>
<keyword evidence="6" id="KW-1185">Reference proteome</keyword>
<evidence type="ECO:0000256" key="4">
    <source>
        <dbReference type="PIRNR" id="PIRNR005700"/>
    </source>
</evidence>
<dbReference type="GO" id="GO:0004177">
    <property type="term" value="F:aminopeptidase activity"/>
    <property type="evidence" value="ECO:0007669"/>
    <property type="project" value="UniProtKB-KW"/>
</dbReference>
<dbReference type="EMBL" id="JBHTCO010000035">
    <property type="protein sequence ID" value="MFC7394620.1"/>
    <property type="molecule type" value="Genomic_DNA"/>
</dbReference>
<dbReference type="InterPro" id="IPR038765">
    <property type="entry name" value="Papain-like_cys_pep_sf"/>
</dbReference>
<dbReference type="InterPro" id="IPR000169">
    <property type="entry name" value="Pept_cys_AS"/>
</dbReference>
<keyword evidence="2 4" id="KW-0378">Hydrolase</keyword>
<dbReference type="Gene3D" id="3.90.70.10">
    <property type="entry name" value="Cysteine proteinases"/>
    <property type="match status" value="1"/>
</dbReference>
<keyword evidence="4 5" id="KW-0031">Aminopeptidase</keyword>
<dbReference type="Proteomes" id="UP001596505">
    <property type="component" value="Unassembled WGS sequence"/>
</dbReference>
<evidence type="ECO:0000256" key="3">
    <source>
        <dbReference type="ARBA" id="ARBA00022807"/>
    </source>
</evidence>